<protein>
    <submittedName>
        <fullName evidence="9">AcidPPc domain-containing protein</fullName>
    </submittedName>
</protein>
<dbReference type="InterPro" id="IPR000326">
    <property type="entry name" value="PAP2/HPO"/>
</dbReference>
<dbReference type="SMART" id="SM00014">
    <property type="entry name" value="acidPPc"/>
    <property type="match status" value="1"/>
</dbReference>
<evidence type="ECO:0000256" key="6">
    <source>
        <dbReference type="SAM" id="Phobius"/>
    </source>
</evidence>
<dbReference type="GO" id="GO:0005886">
    <property type="term" value="C:plasma membrane"/>
    <property type="evidence" value="ECO:0007669"/>
    <property type="project" value="TreeGrafter"/>
</dbReference>
<dbReference type="Pfam" id="PF01569">
    <property type="entry name" value="PAP2"/>
    <property type="match status" value="1"/>
</dbReference>
<dbReference type="Gene3D" id="1.20.144.10">
    <property type="entry name" value="Phosphatidic acid phosphatase type 2/haloperoxidase"/>
    <property type="match status" value="1"/>
</dbReference>
<evidence type="ECO:0000256" key="5">
    <source>
        <dbReference type="ARBA" id="ARBA00023136"/>
    </source>
</evidence>
<dbReference type="GO" id="GO:0008195">
    <property type="term" value="F:phosphatidate phosphatase activity"/>
    <property type="evidence" value="ECO:0007669"/>
    <property type="project" value="TreeGrafter"/>
</dbReference>
<dbReference type="PANTHER" id="PTHR10165:SF103">
    <property type="entry name" value="PHOSPHOLIPID PHOSPHATASE HOMOLOG 1.2 HOMOLOG"/>
    <property type="match status" value="1"/>
</dbReference>
<dbReference type="WBParaSite" id="TCNE_0001828701-mRNA-1">
    <property type="protein sequence ID" value="TCNE_0001828701-mRNA-1"/>
    <property type="gene ID" value="TCNE_0001828701"/>
</dbReference>
<keyword evidence="3 6" id="KW-0812">Transmembrane</keyword>
<name>A0A183VC13_TOXCA</name>
<feature type="transmembrane region" description="Helical" evidence="6">
    <location>
        <begin position="34"/>
        <end position="53"/>
    </location>
</feature>
<keyword evidence="4 6" id="KW-1133">Transmembrane helix</keyword>
<evidence type="ECO:0000313" key="9">
    <source>
        <dbReference type="WBParaSite" id="TCNE_0001828701-mRNA-1"/>
    </source>
</evidence>
<accession>A0A183VC13</accession>
<dbReference type="SUPFAM" id="SSF48317">
    <property type="entry name" value="Acid phosphatase/Vanadium-dependent haloperoxidase"/>
    <property type="match status" value="1"/>
</dbReference>
<dbReference type="GO" id="GO:0046839">
    <property type="term" value="P:phospholipid dephosphorylation"/>
    <property type="evidence" value="ECO:0007669"/>
    <property type="project" value="TreeGrafter"/>
</dbReference>
<evidence type="ECO:0000259" key="7">
    <source>
        <dbReference type="SMART" id="SM00014"/>
    </source>
</evidence>
<proteinExistence type="inferred from homology"/>
<reference evidence="9" key="1">
    <citation type="submission" date="2016-06" db="UniProtKB">
        <authorList>
            <consortium name="WormBaseParasite"/>
        </authorList>
    </citation>
    <scope>IDENTIFICATION</scope>
</reference>
<dbReference type="PANTHER" id="PTHR10165">
    <property type="entry name" value="LIPID PHOSPHATE PHOSPHATASE"/>
    <property type="match status" value="1"/>
</dbReference>
<evidence type="ECO:0000256" key="4">
    <source>
        <dbReference type="ARBA" id="ARBA00022989"/>
    </source>
</evidence>
<sequence length="228" mass="25725">LFQGYEGCNSTESIFITNYECTNKNTDEVTDSRLSFYSGHAAGSFYASVYLFVRLLVRAHMYKLYLASLQSEPNIAKNFTFCVLQKFYLRGRLSREPLIRTVLPTAQCILFIIAFYVAYTRISDYKHHLRDVIVGILMGSAVAYFMTARVTAIFKGRFFTPETHTGNAEVEVKSVDGSQRSKTRDTFILPSMPTTPPNSFVNAANIPANSNPSLPTVSNNVKRNIFVY</sequence>
<keyword evidence="5 6" id="KW-0472">Membrane</keyword>
<dbReference type="InterPro" id="IPR043216">
    <property type="entry name" value="PAP-like"/>
</dbReference>
<dbReference type="GO" id="GO:0006644">
    <property type="term" value="P:phospholipid metabolic process"/>
    <property type="evidence" value="ECO:0007669"/>
    <property type="project" value="InterPro"/>
</dbReference>
<evidence type="ECO:0000313" key="8">
    <source>
        <dbReference type="Proteomes" id="UP000050794"/>
    </source>
</evidence>
<dbReference type="Proteomes" id="UP000050794">
    <property type="component" value="Unassembled WGS sequence"/>
</dbReference>
<dbReference type="GO" id="GO:0007165">
    <property type="term" value="P:signal transduction"/>
    <property type="evidence" value="ECO:0007669"/>
    <property type="project" value="TreeGrafter"/>
</dbReference>
<comment type="subcellular location">
    <subcellularLocation>
        <location evidence="1">Membrane</location>
        <topology evidence="1">Multi-pass membrane protein</topology>
    </subcellularLocation>
</comment>
<evidence type="ECO:0000256" key="2">
    <source>
        <dbReference type="ARBA" id="ARBA00008816"/>
    </source>
</evidence>
<feature type="transmembrane region" description="Helical" evidence="6">
    <location>
        <begin position="132"/>
        <end position="154"/>
    </location>
</feature>
<feature type="transmembrane region" description="Helical" evidence="6">
    <location>
        <begin position="98"/>
        <end position="120"/>
    </location>
</feature>
<keyword evidence="8" id="KW-1185">Reference proteome</keyword>
<comment type="similarity">
    <text evidence="2">Belongs to the PA-phosphatase related phosphoesterase family.</text>
</comment>
<organism evidence="8 9">
    <name type="scientific">Toxocara canis</name>
    <name type="common">Canine roundworm</name>
    <dbReference type="NCBI Taxonomy" id="6265"/>
    <lineage>
        <taxon>Eukaryota</taxon>
        <taxon>Metazoa</taxon>
        <taxon>Ecdysozoa</taxon>
        <taxon>Nematoda</taxon>
        <taxon>Chromadorea</taxon>
        <taxon>Rhabditida</taxon>
        <taxon>Spirurina</taxon>
        <taxon>Ascaridomorpha</taxon>
        <taxon>Ascaridoidea</taxon>
        <taxon>Toxocaridae</taxon>
        <taxon>Toxocara</taxon>
    </lineage>
</organism>
<evidence type="ECO:0000256" key="3">
    <source>
        <dbReference type="ARBA" id="ARBA00022692"/>
    </source>
</evidence>
<dbReference type="AlphaFoldDB" id="A0A183VC13"/>
<evidence type="ECO:0000256" key="1">
    <source>
        <dbReference type="ARBA" id="ARBA00004141"/>
    </source>
</evidence>
<dbReference type="InterPro" id="IPR036938">
    <property type="entry name" value="PAP2/HPO_sf"/>
</dbReference>
<feature type="domain" description="Phosphatidic acid phosphatase type 2/haloperoxidase" evidence="7">
    <location>
        <begin position="3"/>
        <end position="147"/>
    </location>
</feature>